<protein>
    <submittedName>
        <fullName evidence="3">Rho-GAP domain-containing protein</fullName>
    </submittedName>
</protein>
<dbReference type="AlphaFoldDB" id="A0A1I7STC3"/>
<feature type="domain" description="Rho-GAP" evidence="1">
    <location>
        <begin position="1"/>
        <end position="76"/>
    </location>
</feature>
<dbReference type="eggNOG" id="KOG1450">
    <property type="taxonomic scope" value="Eukaryota"/>
</dbReference>
<organism evidence="2 3">
    <name type="scientific">Bursaphelenchus xylophilus</name>
    <name type="common">Pinewood nematode worm</name>
    <name type="synonym">Aphelenchoides xylophilus</name>
    <dbReference type="NCBI Taxonomy" id="6326"/>
    <lineage>
        <taxon>Eukaryota</taxon>
        <taxon>Metazoa</taxon>
        <taxon>Ecdysozoa</taxon>
        <taxon>Nematoda</taxon>
        <taxon>Chromadorea</taxon>
        <taxon>Rhabditida</taxon>
        <taxon>Tylenchina</taxon>
        <taxon>Tylenchomorpha</taxon>
        <taxon>Aphelenchoidea</taxon>
        <taxon>Aphelenchoididae</taxon>
        <taxon>Bursaphelenchus</taxon>
    </lineage>
</organism>
<dbReference type="Gene3D" id="1.10.555.10">
    <property type="entry name" value="Rho GTPase activation protein"/>
    <property type="match status" value="1"/>
</dbReference>
<sequence>MFVFRVSQFDSENRMNLHSLSIVFGPALFQETKPPKRRGNSSKPDAEGVPNHVVAYNFVAFGQVTEFILEEALNLNILQ</sequence>
<dbReference type="InterPro" id="IPR000198">
    <property type="entry name" value="RhoGAP_dom"/>
</dbReference>
<dbReference type="SUPFAM" id="SSF48350">
    <property type="entry name" value="GTPase activation domain, GAP"/>
    <property type="match status" value="1"/>
</dbReference>
<name>A0A1I7STC3_BURXY</name>
<dbReference type="WBParaSite" id="BXY_1629300.1">
    <property type="protein sequence ID" value="BXY_1629300.1"/>
    <property type="gene ID" value="BXY_1629300"/>
</dbReference>
<evidence type="ECO:0000259" key="1">
    <source>
        <dbReference type="PROSITE" id="PS50238"/>
    </source>
</evidence>
<dbReference type="InterPro" id="IPR008936">
    <property type="entry name" value="Rho_GTPase_activation_prot"/>
</dbReference>
<reference evidence="3" key="1">
    <citation type="submission" date="2016-11" db="UniProtKB">
        <authorList>
            <consortium name="WormBaseParasite"/>
        </authorList>
    </citation>
    <scope>IDENTIFICATION</scope>
</reference>
<evidence type="ECO:0000313" key="2">
    <source>
        <dbReference type="Proteomes" id="UP000095284"/>
    </source>
</evidence>
<proteinExistence type="predicted"/>
<accession>A0A1I7STC3</accession>
<dbReference type="Proteomes" id="UP000095284">
    <property type="component" value="Unplaced"/>
</dbReference>
<dbReference type="GO" id="GO:0007165">
    <property type="term" value="P:signal transduction"/>
    <property type="evidence" value="ECO:0007669"/>
    <property type="project" value="InterPro"/>
</dbReference>
<dbReference type="Pfam" id="PF00620">
    <property type="entry name" value="RhoGAP"/>
    <property type="match status" value="1"/>
</dbReference>
<dbReference type="PROSITE" id="PS50238">
    <property type="entry name" value="RHOGAP"/>
    <property type="match status" value="1"/>
</dbReference>
<evidence type="ECO:0000313" key="3">
    <source>
        <dbReference type="WBParaSite" id="BXY_1629300.1"/>
    </source>
</evidence>